<gene>
    <name evidence="1" type="ORF">DK847_06700</name>
</gene>
<evidence type="ECO:0000313" key="2">
    <source>
        <dbReference type="Proteomes" id="UP000248795"/>
    </source>
</evidence>
<dbReference type="AlphaFoldDB" id="A0A2W2BCZ5"/>
<sequence length="147" mass="16137">MTDRRELILMRLLEIARGIEGVTSAFRNRDEISEKQRPAIVILDADEAADDADPVSRSSRAPRRVAMTPEIYILLGAKPEDLGNAINILRARFVKAVLTDAQLGSIVGTNGDVRYEGCATALARGRSMEGEMGVSFSFAYVLRPEEL</sequence>
<protein>
    <recommendedName>
        <fullName evidence="3">DUF3168 domain-containing protein</fullName>
    </recommendedName>
</protein>
<evidence type="ECO:0008006" key="3">
    <source>
        <dbReference type="Google" id="ProtNLM"/>
    </source>
</evidence>
<proteinExistence type="predicted"/>
<keyword evidence="2" id="KW-1185">Reference proteome</keyword>
<organism evidence="1 2">
    <name type="scientific">Aestuariivirga litoralis</name>
    <dbReference type="NCBI Taxonomy" id="2650924"/>
    <lineage>
        <taxon>Bacteria</taxon>
        <taxon>Pseudomonadati</taxon>
        <taxon>Pseudomonadota</taxon>
        <taxon>Alphaproteobacteria</taxon>
        <taxon>Hyphomicrobiales</taxon>
        <taxon>Aestuariivirgaceae</taxon>
        <taxon>Aestuariivirga</taxon>
    </lineage>
</organism>
<dbReference type="Proteomes" id="UP000248795">
    <property type="component" value="Unassembled WGS sequence"/>
</dbReference>
<name>A0A2W2BCZ5_9HYPH</name>
<dbReference type="RefSeq" id="WP_111197062.1">
    <property type="nucleotide sequence ID" value="NZ_QKVK01000002.1"/>
</dbReference>
<accession>A0A2W2BCZ5</accession>
<reference evidence="2" key="1">
    <citation type="submission" date="2018-06" db="EMBL/GenBank/DDBJ databases">
        <title>Aestuariibacter litoralis strain KCTC 52945T.</title>
        <authorList>
            <person name="Li X."/>
            <person name="Salam N."/>
            <person name="Li J.-L."/>
            <person name="Chen Y.-M."/>
            <person name="Yang Z.-W."/>
            <person name="Zhang L.-Y."/>
            <person name="Han M.-X."/>
            <person name="Xiao M."/>
            <person name="Li W.-J."/>
        </authorList>
    </citation>
    <scope>NUCLEOTIDE SEQUENCE [LARGE SCALE GENOMIC DNA]</scope>
    <source>
        <strain evidence="2">KCTC 52945</strain>
    </source>
</reference>
<evidence type="ECO:0000313" key="1">
    <source>
        <dbReference type="EMBL" id="PZF78104.1"/>
    </source>
</evidence>
<comment type="caution">
    <text evidence="1">The sequence shown here is derived from an EMBL/GenBank/DDBJ whole genome shotgun (WGS) entry which is preliminary data.</text>
</comment>
<dbReference type="EMBL" id="QKVK01000002">
    <property type="protein sequence ID" value="PZF78104.1"/>
    <property type="molecule type" value="Genomic_DNA"/>
</dbReference>